<dbReference type="InterPro" id="IPR014094">
    <property type="entry name" value="LpoB"/>
</dbReference>
<gene>
    <name evidence="1" type="primary">lpoB</name>
    <name evidence="1" type="ORF">ERCIPICE3303_189</name>
</gene>
<dbReference type="GO" id="GO:0030234">
    <property type="term" value="F:enzyme regulator activity"/>
    <property type="evidence" value="ECO:0007669"/>
    <property type="project" value="TreeGrafter"/>
</dbReference>
<dbReference type="AlphaFoldDB" id="A0A803GCG3"/>
<dbReference type="PANTHER" id="PTHR40593">
    <property type="entry name" value="PENICILLIN-BINDING PROTEIN ACTIVATOR LPOB"/>
    <property type="match status" value="1"/>
</dbReference>
<dbReference type="Pfam" id="PF13036">
    <property type="entry name" value="LpoB"/>
    <property type="match status" value="1"/>
</dbReference>
<proteinExistence type="predicted"/>
<evidence type="ECO:0000313" key="1">
    <source>
        <dbReference type="EMBL" id="VFP87612.1"/>
    </source>
</evidence>
<accession>A0A803GCG3</accession>
<dbReference type="GO" id="GO:0009252">
    <property type="term" value="P:peptidoglycan biosynthetic process"/>
    <property type="evidence" value="ECO:0007669"/>
    <property type="project" value="TreeGrafter"/>
</dbReference>
<name>A0A803GCG3_9GAMM</name>
<dbReference type="EMBL" id="LR217737">
    <property type="protein sequence ID" value="VFP87612.1"/>
    <property type="molecule type" value="Genomic_DNA"/>
</dbReference>
<dbReference type="GO" id="GO:0031241">
    <property type="term" value="C:periplasmic side of cell outer membrane"/>
    <property type="evidence" value="ECO:0007669"/>
    <property type="project" value="TreeGrafter"/>
</dbReference>
<evidence type="ECO:0000313" key="2">
    <source>
        <dbReference type="Proteomes" id="UP000294289"/>
    </source>
</evidence>
<protein>
    <submittedName>
        <fullName evidence="1">Penicillin-binding protein activator LpoB</fullName>
    </submittedName>
</protein>
<reference evidence="1 2" key="1">
    <citation type="submission" date="2019-02" db="EMBL/GenBank/DDBJ databases">
        <authorList>
            <person name="Manzano-Marin A."/>
            <person name="Manzano-Marin A."/>
        </authorList>
    </citation>
    <scope>NUCLEOTIDE SEQUENCE [LARGE SCALE GENOMIC DNA]</scope>
    <source>
        <strain evidence="1 2">ErCipiceae</strain>
    </source>
</reference>
<dbReference type="Proteomes" id="UP000294289">
    <property type="component" value="Chromosome"/>
</dbReference>
<dbReference type="Gene3D" id="3.40.50.10610">
    <property type="entry name" value="ABC-type transport auxiliary lipoprotein component"/>
    <property type="match status" value="1"/>
</dbReference>
<dbReference type="PANTHER" id="PTHR40593:SF1">
    <property type="entry name" value="PENICILLIN-BINDING PROTEIN ACTIVATOR LPOB"/>
    <property type="match status" value="1"/>
</dbReference>
<sequence>MNWKRVQCLNFFVCIFILNSCSTHSQSRCINVSLLQSSLVDYQSIPSRRNTVIEWSPIISNLVNKILKIDGIRADNILLIANAQNFTDVNLETTIVTMVIKESIKKNSFFTVVTPQQITLTKKILKISSEDNFFEMSKVMGLARYVRAQYLLSSSIEKERGSIYLNMQLILVKTGEIIWSGSCPVTID</sequence>
<organism evidence="1 2">
    <name type="scientific">Candidatus Erwinia haradaeae</name>
    <dbReference type="NCBI Taxonomy" id="1922217"/>
    <lineage>
        <taxon>Bacteria</taxon>
        <taxon>Pseudomonadati</taxon>
        <taxon>Pseudomonadota</taxon>
        <taxon>Gammaproteobacteria</taxon>
        <taxon>Enterobacterales</taxon>
        <taxon>Erwiniaceae</taxon>
        <taxon>Erwinia</taxon>
    </lineage>
</organism>